<dbReference type="PRINTS" id="PR00237">
    <property type="entry name" value="GPCRRHODOPSN"/>
</dbReference>
<dbReference type="GO" id="GO:0016020">
    <property type="term" value="C:membrane"/>
    <property type="evidence" value="ECO:0007669"/>
    <property type="project" value="UniProtKB-SubCell"/>
</dbReference>
<evidence type="ECO:0000256" key="3">
    <source>
        <dbReference type="ARBA" id="ARBA00022989"/>
    </source>
</evidence>
<feature type="transmembrane region" description="Helical" evidence="6">
    <location>
        <begin position="249"/>
        <end position="271"/>
    </location>
</feature>
<keyword evidence="5" id="KW-0297">G-protein coupled receptor</keyword>
<dbReference type="Proteomes" id="UP000036681">
    <property type="component" value="Unplaced"/>
</dbReference>
<dbReference type="PANTHER" id="PTHR46641:SF2">
    <property type="entry name" value="FMRFAMIDE RECEPTOR"/>
    <property type="match status" value="1"/>
</dbReference>
<keyword evidence="3 6" id="KW-1133">Transmembrane helix</keyword>
<feature type="domain" description="G-protein coupled receptors family 1 profile" evidence="7">
    <location>
        <begin position="36"/>
        <end position="307"/>
    </location>
</feature>
<dbReference type="PROSITE" id="PS00237">
    <property type="entry name" value="G_PROTEIN_RECEP_F1_1"/>
    <property type="match status" value="1"/>
</dbReference>
<dbReference type="InterPro" id="IPR017452">
    <property type="entry name" value="GPCR_Rhodpsn_7TM"/>
</dbReference>
<feature type="transmembrane region" description="Helical" evidence="6">
    <location>
        <begin position="96"/>
        <end position="116"/>
    </location>
</feature>
<dbReference type="InterPro" id="IPR000276">
    <property type="entry name" value="GPCR_Rhodpsn"/>
</dbReference>
<evidence type="ECO:0000256" key="6">
    <source>
        <dbReference type="SAM" id="Phobius"/>
    </source>
</evidence>
<organism evidence="8 9">
    <name type="scientific">Ascaris lumbricoides</name>
    <name type="common">Giant roundworm</name>
    <dbReference type="NCBI Taxonomy" id="6252"/>
    <lineage>
        <taxon>Eukaryota</taxon>
        <taxon>Metazoa</taxon>
        <taxon>Ecdysozoa</taxon>
        <taxon>Nematoda</taxon>
        <taxon>Chromadorea</taxon>
        <taxon>Rhabditida</taxon>
        <taxon>Spirurina</taxon>
        <taxon>Ascaridomorpha</taxon>
        <taxon>Ascaridoidea</taxon>
        <taxon>Ascarididae</taxon>
        <taxon>Ascaris</taxon>
    </lineage>
</organism>
<dbReference type="AlphaFoldDB" id="A0A0M3HYH1"/>
<feature type="transmembrane region" description="Helical" evidence="6">
    <location>
        <begin position="137"/>
        <end position="155"/>
    </location>
</feature>
<feature type="transmembrane region" description="Helical" evidence="6">
    <location>
        <begin position="53"/>
        <end position="76"/>
    </location>
</feature>
<evidence type="ECO:0000256" key="2">
    <source>
        <dbReference type="ARBA" id="ARBA00022692"/>
    </source>
</evidence>
<comment type="subcellular location">
    <subcellularLocation>
        <location evidence="1">Membrane</location>
    </subcellularLocation>
</comment>
<dbReference type="Gene3D" id="1.20.1070.10">
    <property type="entry name" value="Rhodopsin 7-helix transmembrane proteins"/>
    <property type="match status" value="1"/>
</dbReference>
<feature type="transmembrane region" description="Helical" evidence="6">
    <location>
        <begin position="190"/>
        <end position="219"/>
    </location>
</feature>
<keyword evidence="4 6" id="KW-0472">Membrane</keyword>
<comment type="similarity">
    <text evidence="5">Belongs to the G-protein coupled receptor 1 family.</text>
</comment>
<feature type="transmembrane region" description="Helical" evidence="6">
    <location>
        <begin position="21"/>
        <end position="41"/>
    </location>
</feature>
<dbReference type="Pfam" id="PF00001">
    <property type="entry name" value="7tm_1"/>
    <property type="match status" value="1"/>
</dbReference>
<keyword evidence="5" id="KW-0675">Receptor</keyword>
<evidence type="ECO:0000313" key="8">
    <source>
        <dbReference type="Proteomes" id="UP000036681"/>
    </source>
</evidence>
<sequence length="460" mass="52051">MNETLRYECITDNIDWTTWTITGPVTTTIAVLGVWGNLVSLKIFRSLSIRPSVRLYLSVLAIANSFVSFCSIWYYSLAEMLKPLLGTIRFFQYVTVIMHPVSFLSITAAVWMLLTVTADRYFALARPLRHRAHDSLTRARCVYVSILFAAVLYSLPTLFEMRVSDECARYTNDTRLIVVPTDLRLDPDYISIYSVTLNMIFITVGPFCLITILSIRMIFIVAKARSLRIGMDARATLSGRSTSQENTTVMLLAVAVKFLLCNYLMIAVNIWEHLAGSQIAVGTLYKLCVELSNLLVVVNSASDSIVYFRWRQKRPPAVSCSNALKTLFTPDEANLLKNEFMCHQSSKMIGSQLTDLMVLDNEELARDERICIQTLLEEMLSSIGDPIAEQNIANKLNFVGSQHAQISIPASTWNKFKTTLIEEMSTNDSRHLWSRLACMFIKEFRCGQSFLKKPSNHSTT</sequence>
<dbReference type="WBParaSite" id="ALUE_0000856701-mRNA-1">
    <property type="protein sequence ID" value="ALUE_0000856701-mRNA-1"/>
    <property type="gene ID" value="ALUE_0000856701"/>
</dbReference>
<evidence type="ECO:0000256" key="1">
    <source>
        <dbReference type="ARBA" id="ARBA00004370"/>
    </source>
</evidence>
<evidence type="ECO:0000259" key="7">
    <source>
        <dbReference type="PROSITE" id="PS50262"/>
    </source>
</evidence>
<accession>A0A0M3HYH1</accession>
<dbReference type="CDD" id="cd14978">
    <property type="entry name" value="7tmA_FMRFamide_R-like"/>
    <property type="match status" value="1"/>
</dbReference>
<name>A0A0M3HYH1_ASCLU</name>
<evidence type="ECO:0000256" key="5">
    <source>
        <dbReference type="RuleBase" id="RU000688"/>
    </source>
</evidence>
<reference evidence="9" key="1">
    <citation type="submission" date="2017-02" db="UniProtKB">
        <authorList>
            <consortium name="WormBaseParasite"/>
        </authorList>
    </citation>
    <scope>IDENTIFICATION</scope>
</reference>
<keyword evidence="5" id="KW-0807">Transducer</keyword>
<evidence type="ECO:0000256" key="4">
    <source>
        <dbReference type="ARBA" id="ARBA00023136"/>
    </source>
</evidence>
<dbReference type="InterPro" id="IPR052954">
    <property type="entry name" value="GPCR-Ligand_Int"/>
</dbReference>
<protein>
    <submittedName>
        <fullName evidence="9">G_PROTEIN_RECEP_F1_2 domain-containing protein</fullName>
    </submittedName>
</protein>
<dbReference type="PANTHER" id="PTHR46641">
    <property type="entry name" value="FMRFAMIDE RECEPTOR-RELATED"/>
    <property type="match status" value="1"/>
</dbReference>
<evidence type="ECO:0000313" key="9">
    <source>
        <dbReference type="WBParaSite" id="ALUE_0000856701-mRNA-1"/>
    </source>
</evidence>
<keyword evidence="2 5" id="KW-0812">Transmembrane</keyword>
<keyword evidence="8" id="KW-1185">Reference proteome</keyword>
<dbReference type="PROSITE" id="PS50262">
    <property type="entry name" value="G_PROTEIN_RECEP_F1_2"/>
    <property type="match status" value="1"/>
</dbReference>
<dbReference type="SUPFAM" id="SSF81321">
    <property type="entry name" value="Family A G protein-coupled receptor-like"/>
    <property type="match status" value="1"/>
</dbReference>
<proteinExistence type="inferred from homology"/>
<dbReference type="GO" id="GO:0004930">
    <property type="term" value="F:G protein-coupled receptor activity"/>
    <property type="evidence" value="ECO:0007669"/>
    <property type="project" value="UniProtKB-KW"/>
</dbReference>